<keyword evidence="4" id="KW-1185">Reference proteome</keyword>
<dbReference type="OrthoDB" id="10259572at2759"/>
<feature type="chain" id="PRO_5023908662" evidence="2">
    <location>
        <begin position="38"/>
        <end position="206"/>
    </location>
</feature>
<dbReference type="PANTHER" id="PTHR34662">
    <property type="entry name" value="OS04G0422700 PROTEIN"/>
    <property type="match status" value="1"/>
</dbReference>
<keyword evidence="2" id="KW-0732">Signal</keyword>
<dbReference type="Gramene" id="TVU14555">
    <property type="protein sequence ID" value="TVU14555"/>
    <property type="gene ID" value="EJB05_38030"/>
</dbReference>
<evidence type="ECO:0000256" key="2">
    <source>
        <dbReference type="SAM" id="SignalP"/>
    </source>
</evidence>
<feature type="region of interest" description="Disordered" evidence="1">
    <location>
        <begin position="93"/>
        <end position="180"/>
    </location>
</feature>
<dbReference type="AlphaFoldDB" id="A0A5J9TTE6"/>
<dbReference type="EMBL" id="RWGY01000031">
    <property type="protein sequence ID" value="TVU14555.1"/>
    <property type="molecule type" value="Genomic_DNA"/>
</dbReference>
<organism evidence="3 4">
    <name type="scientific">Eragrostis curvula</name>
    <name type="common">weeping love grass</name>
    <dbReference type="NCBI Taxonomy" id="38414"/>
    <lineage>
        <taxon>Eukaryota</taxon>
        <taxon>Viridiplantae</taxon>
        <taxon>Streptophyta</taxon>
        <taxon>Embryophyta</taxon>
        <taxon>Tracheophyta</taxon>
        <taxon>Spermatophyta</taxon>
        <taxon>Magnoliopsida</taxon>
        <taxon>Liliopsida</taxon>
        <taxon>Poales</taxon>
        <taxon>Poaceae</taxon>
        <taxon>PACMAD clade</taxon>
        <taxon>Chloridoideae</taxon>
        <taxon>Eragrostideae</taxon>
        <taxon>Eragrostidinae</taxon>
        <taxon>Eragrostis</taxon>
    </lineage>
</organism>
<dbReference type="Proteomes" id="UP000324897">
    <property type="component" value="Unassembled WGS sequence"/>
</dbReference>
<gene>
    <name evidence="3" type="ORF">EJB05_38030</name>
</gene>
<feature type="signal peptide" evidence="2">
    <location>
        <begin position="1"/>
        <end position="37"/>
    </location>
</feature>
<accession>A0A5J9TTE6</accession>
<evidence type="ECO:0000313" key="3">
    <source>
        <dbReference type="EMBL" id="TVU14555.1"/>
    </source>
</evidence>
<proteinExistence type="predicted"/>
<name>A0A5J9TTE6_9POAL</name>
<evidence type="ECO:0000313" key="4">
    <source>
        <dbReference type="Proteomes" id="UP000324897"/>
    </source>
</evidence>
<sequence length="206" mass="20729">MVGGGGGGGGSWPGEKARRALLLALALGSLLAQPCRASFFFGVRRAYTVQVPRDTGGHRDEKVPMTVVVPDYSPRPAPLAAAGAPAPAPFAAAAGAGAPAPAPAPVHGSDPDGMPKLPSERRVPLAPSSGNNNAGAEAPTSTDFISSSPAVPLPAGVTDSATVLPMPTPGQQRRRDDTGMGARQLQAPAVQLAVPLLIMLSLGPLW</sequence>
<reference evidence="3 4" key="1">
    <citation type="journal article" date="2019" name="Sci. Rep.">
        <title>A high-quality genome of Eragrostis curvula grass provides insights into Poaceae evolution and supports new strategies to enhance forage quality.</title>
        <authorList>
            <person name="Carballo J."/>
            <person name="Santos B.A.C.M."/>
            <person name="Zappacosta D."/>
            <person name="Garbus I."/>
            <person name="Selva J.P."/>
            <person name="Gallo C.A."/>
            <person name="Diaz A."/>
            <person name="Albertini E."/>
            <person name="Caccamo M."/>
            <person name="Echenique V."/>
        </authorList>
    </citation>
    <scope>NUCLEOTIDE SEQUENCE [LARGE SCALE GENOMIC DNA]</scope>
    <source>
        <strain evidence="4">cv. Victoria</strain>
        <tissue evidence="3">Leaf</tissue>
    </source>
</reference>
<feature type="compositionally biased region" description="Polar residues" evidence="1">
    <location>
        <begin position="128"/>
        <end position="149"/>
    </location>
</feature>
<evidence type="ECO:0000256" key="1">
    <source>
        <dbReference type="SAM" id="MobiDB-lite"/>
    </source>
</evidence>
<comment type="caution">
    <text evidence="3">The sequence shown here is derived from an EMBL/GenBank/DDBJ whole genome shotgun (WGS) entry which is preliminary data.</text>
</comment>
<dbReference type="PANTHER" id="PTHR34662:SF3">
    <property type="entry name" value="OS04G0422700 PROTEIN"/>
    <property type="match status" value="1"/>
</dbReference>
<protein>
    <submittedName>
        <fullName evidence="3">Uncharacterized protein</fullName>
    </submittedName>
</protein>